<dbReference type="AlphaFoldDB" id="A0A1G7KL59"/>
<dbReference type="Proteomes" id="UP000323502">
    <property type="component" value="Unassembled WGS sequence"/>
</dbReference>
<proteinExistence type="predicted"/>
<dbReference type="Proteomes" id="UP000436801">
    <property type="component" value="Unassembled WGS sequence"/>
</dbReference>
<evidence type="ECO:0000313" key="2">
    <source>
        <dbReference type="EMBL" id="SDF37774.1"/>
    </source>
</evidence>
<sequence>MEIVGDYQRDGYALVRGLIPRTVCNALLNQMKGEIEGAGGRLESIARESPLLARPAVELYGYHYPPLLGFLWALTPTIETLVGAALLPTYDYFRIYRDGDVCRVHSDRPSCEHSLSLTLDYSDGEAWPLEVGTEALVDPRPEVTADFAGRPYASLAMEPGDAVLYRGVHRRHGRITPNPNAWSAHLFCHWVGRDGPFKAHAFDGNAALARPVNFRFG</sequence>
<dbReference type="OrthoDB" id="7628041at2"/>
<accession>A0A1G7KL59</accession>
<evidence type="ECO:0000313" key="1">
    <source>
        <dbReference type="EMBL" id="MWC43662.1"/>
    </source>
</evidence>
<dbReference type="EMBL" id="WSUT01000005">
    <property type="protein sequence ID" value="MWC43662.1"/>
    <property type="molecule type" value="Genomic_DNA"/>
</dbReference>
<keyword evidence="3" id="KW-1185">Reference proteome</keyword>
<dbReference type="RefSeq" id="WP_149682127.1">
    <property type="nucleotide sequence ID" value="NZ_FNBI01000003.1"/>
</dbReference>
<gene>
    <name evidence="1" type="ORF">GQR91_08315</name>
    <name evidence="2" type="ORF">SAMN05216557_103159</name>
</gene>
<evidence type="ECO:0008006" key="5">
    <source>
        <dbReference type="Google" id="ProtNLM"/>
    </source>
</evidence>
<protein>
    <recommendedName>
        <fullName evidence="5">Fe2OG dioxygenase domain-containing protein</fullName>
    </recommendedName>
</protein>
<evidence type="ECO:0000313" key="3">
    <source>
        <dbReference type="Proteomes" id="UP000323502"/>
    </source>
</evidence>
<reference evidence="2 3" key="1">
    <citation type="submission" date="2016-10" db="EMBL/GenBank/DDBJ databases">
        <authorList>
            <person name="Varghese N."/>
            <person name="Submissions S."/>
        </authorList>
    </citation>
    <scope>NUCLEOTIDE SEQUENCE [LARGE SCALE GENOMIC DNA]</scope>
    <source>
        <strain evidence="2 3">S7-754</strain>
    </source>
</reference>
<organism evidence="2 3">
    <name type="scientific">Sphingomonas carotinifaciens</name>
    <dbReference type="NCBI Taxonomy" id="1166323"/>
    <lineage>
        <taxon>Bacteria</taxon>
        <taxon>Pseudomonadati</taxon>
        <taxon>Pseudomonadota</taxon>
        <taxon>Alphaproteobacteria</taxon>
        <taxon>Sphingomonadales</taxon>
        <taxon>Sphingomonadaceae</taxon>
        <taxon>Sphingomonas</taxon>
    </lineage>
</organism>
<dbReference type="EMBL" id="FNBI01000003">
    <property type="protein sequence ID" value="SDF37774.1"/>
    <property type="molecule type" value="Genomic_DNA"/>
</dbReference>
<name>A0A1G7KL59_9SPHN</name>
<dbReference type="SUPFAM" id="SSF51197">
    <property type="entry name" value="Clavaminate synthase-like"/>
    <property type="match status" value="1"/>
</dbReference>
<reference evidence="1 4" key="2">
    <citation type="submission" date="2019-12" db="EMBL/GenBank/DDBJ databases">
        <authorList>
            <person name="Zheng J."/>
        </authorList>
    </citation>
    <scope>NUCLEOTIDE SEQUENCE [LARGE SCALE GENOMIC DNA]</scope>
    <source>
        <strain evidence="1 4">DSM 27347</strain>
    </source>
</reference>
<evidence type="ECO:0000313" key="4">
    <source>
        <dbReference type="Proteomes" id="UP000436801"/>
    </source>
</evidence>